<reference evidence="6 7" key="1">
    <citation type="submission" date="2024-02" db="EMBL/GenBank/DDBJ databases">
        <title>First report Erwinia aphidicola in onion in Chile.</title>
        <authorList>
            <person name="Valenzuela M."/>
            <person name="Pena M."/>
            <person name="Dutta B."/>
        </authorList>
    </citation>
    <scope>NUCLEOTIDE SEQUENCE [LARGE SCALE GENOMIC DNA]</scope>
    <source>
        <strain evidence="6 7">QCJ3A</strain>
    </source>
</reference>
<dbReference type="InterPro" id="IPR038722">
    <property type="entry name" value="Ner_HTH_dom"/>
</dbReference>
<dbReference type="InterPro" id="IPR010982">
    <property type="entry name" value="Lambda_DNA-bd_dom_sf"/>
</dbReference>
<dbReference type="Pfam" id="PF13693">
    <property type="entry name" value="HTH_35"/>
    <property type="match status" value="1"/>
</dbReference>
<evidence type="ECO:0000256" key="1">
    <source>
        <dbReference type="ARBA" id="ARBA00006157"/>
    </source>
</evidence>
<evidence type="ECO:0000256" key="4">
    <source>
        <dbReference type="ARBA" id="ARBA00023163"/>
    </source>
</evidence>
<proteinExistence type="inferred from homology"/>
<dbReference type="SUPFAM" id="SSF47413">
    <property type="entry name" value="lambda repressor-like DNA-binding domains"/>
    <property type="match status" value="1"/>
</dbReference>
<protein>
    <submittedName>
        <fullName evidence="6">Helix-turn-helix transcriptional regulator</fullName>
    </submittedName>
</protein>
<evidence type="ECO:0000313" key="6">
    <source>
        <dbReference type="EMBL" id="MEI2684006.1"/>
    </source>
</evidence>
<keyword evidence="2" id="KW-0805">Transcription regulation</keyword>
<evidence type="ECO:0000259" key="5">
    <source>
        <dbReference type="Pfam" id="PF13693"/>
    </source>
</evidence>
<comment type="caution">
    <text evidence="6">The sequence shown here is derived from an EMBL/GenBank/DDBJ whole genome shotgun (WGS) entry which is preliminary data.</text>
</comment>
<accession>A0ABU8DKY2</accession>
<evidence type="ECO:0000256" key="3">
    <source>
        <dbReference type="ARBA" id="ARBA00023125"/>
    </source>
</evidence>
<keyword evidence="3" id="KW-0238">DNA-binding</keyword>
<name>A0ABU8DKY2_ERWAP</name>
<sequence length="100" mass="11290">MKRKDMHPADIIAAFKKKGISLAQLSRRVGLSSGTLGNALKRPWPKGEFIIAGALGKHPADIWPTRYYDRRGRLLPRENLIRRQRSVATDRAEDEDITAP</sequence>
<keyword evidence="4" id="KW-0804">Transcription</keyword>
<keyword evidence="7" id="KW-1185">Reference proteome</keyword>
<comment type="similarity">
    <text evidence="1">Belongs to the ner transcriptional regulatory family.</text>
</comment>
<organism evidence="6 7">
    <name type="scientific">Erwinia aphidicola</name>
    <dbReference type="NCBI Taxonomy" id="68334"/>
    <lineage>
        <taxon>Bacteria</taxon>
        <taxon>Pseudomonadati</taxon>
        <taxon>Pseudomonadota</taxon>
        <taxon>Gammaproteobacteria</taxon>
        <taxon>Enterobacterales</taxon>
        <taxon>Erwiniaceae</taxon>
        <taxon>Erwinia</taxon>
    </lineage>
</organism>
<evidence type="ECO:0000313" key="7">
    <source>
        <dbReference type="Proteomes" id="UP001306592"/>
    </source>
</evidence>
<gene>
    <name evidence="6" type="ORF">V8N49_20405</name>
</gene>
<evidence type="ECO:0000256" key="2">
    <source>
        <dbReference type="ARBA" id="ARBA00023015"/>
    </source>
</evidence>
<dbReference type="Proteomes" id="UP001306592">
    <property type="component" value="Unassembled WGS sequence"/>
</dbReference>
<dbReference type="Gene3D" id="1.10.260.40">
    <property type="entry name" value="lambda repressor-like DNA-binding domains"/>
    <property type="match status" value="1"/>
</dbReference>
<feature type="domain" description="Ner winged helix-turn-helix DNA-binding" evidence="5">
    <location>
        <begin position="5"/>
        <end position="78"/>
    </location>
</feature>
<dbReference type="RefSeq" id="WP_048914553.1">
    <property type="nucleotide sequence ID" value="NZ_CAKKMT010000005.1"/>
</dbReference>
<dbReference type="EMBL" id="JBANEI010000019">
    <property type="protein sequence ID" value="MEI2684006.1"/>
    <property type="molecule type" value="Genomic_DNA"/>
</dbReference>